<feature type="transmembrane region" description="Helical" evidence="5">
    <location>
        <begin position="130"/>
        <end position="148"/>
    </location>
</feature>
<evidence type="ECO:0000313" key="7">
    <source>
        <dbReference type="EMBL" id="GAA3802174.1"/>
    </source>
</evidence>
<keyword evidence="1" id="KW-0805">Transcription regulation</keyword>
<dbReference type="RefSeq" id="WP_344771848.1">
    <property type="nucleotide sequence ID" value="NZ_BAABAH010000001.1"/>
</dbReference>
<dbReference type="PRINTS" id="PR00038">
    <property type="entry name" value="HTHLUXR"/>
</dbReference>
<dbReference type="Proteomes" id="UP001501821">
    <property type="component" value="Unassembled WGS sequence"/>
</dbReference>
<evidence type="ECO:0000259" key="6">
    <source>
        <dbReference type="PROSITE" id="PS50043"/>
    </source>
</evidence>
<gene>
    <name evidence="7" type="ORF">GCM10022242_01460</name>
</gene>
<feature type="transmembrane region" description="Helical" evidence="5">
    <location>
        <begin position="62"/>
        <end position="80"/>
    </location>
</feature>
<dbReference type="PROSITE" id="PS00622">
    <property type="entry name" value="HTH_LUXR_1"/>
    <property type="match status" value="1"/>
</dbReference>
<accession>A0ABP7HQX5</accession>
<comment type="caution">
    <text evidence="7">The sequence shown here is derived from an EMBL/GenBank/DDBJ whole genome shotgun (WGS) entry which is preliminary data.</text>
</comment>
<proteinExistence type="predicted"/>
<name>A0ABP7HQX5_9ACTN</name>
<dbReference type="Pfam" id="PF00196">
    <property type="entry name" value="GerE"/>
    <property type="match status" value="1"/>
</dbReference>
<evidence type="ECO:0000256" key="3">
    <source>
        <dbReference type="ARBA" id="ARBA00023163"/>
    </source>
</evidence>
<dbReference type="Gene3D" id="1.10.10.10">
    <property type="entry name" value="Winged helix-like DNA-binding domain superfamily/Winged helix DNA-binding domain"/>
    <property type="match status" value="1"/>
</dbReference>
<dbReference type="InterPro" id="IPR000792">
    <property type="entry name" value="Tscrpt_reg_LuxR_C"/>
</dbReference>
<keyword evidence="5" id="KW-0812">Transmembrane</keyword>
<evidence type="ECO:0000256" key="2">
    <source>
        <dbReference type="ARBA" id="ARBA00023125"/>
    </source>
</evidence>
<dbReference type="EMBL" id="BAABAH010000001">
    <property type="protein sequence ID" value="GAA3802174.1"/>
    <property type="molecule type" value="Genomic_DNA"/>
</dbReference>
<dbReference type="PANTHER" id="PTHR44688">
    <property type="entry name" value="DNA-BINDING TRANSCRIPTIONAL ACTIVATOR DEVR_DOSR"/>
    <property type="match status" value="1"/>
</dbReference>
<evidence type="ECO:0000313" key="8">
    <source>
        <dbReference type="Proteomes" id="UP001501821"/>
    </source>
</evidence>
<feature type="transmembrane region" description="Helical" evidence="5">
    <location>
        <begin position="87"/>
        <end position="118"/>
    </location>
</feature>
<dbReference type="PANTHER" id="PTHR44688:SF16">
    <property type="entry name" value="DNA-BINDING TRANSCRIPTIONAL ACTIVATOR DEVR_DOSR"/>
    <property type="match status" value="1"/>
</dbReference>
<dbReference type="InterPro" id="IPR036388">
    <property type="entry name" value="WH-like_DNA-bd_sf"/>
</dbReference>
<dbReference type="InterPro" id="IPR016032">
    <property type="entry name" value="Sig_transdc_resp-reg_C-effctor"/>
</dbReference>
<keyword evidence="2" id="KW-0238">DNA-binding</keyword>
<organism evidence="7 8">
    <name type="scientific">Nocardioides panacisoli</name>
    <dbReference type="NCBI Taxonomy" id="627624"/>
    <lineage>
        <taxon>Bacteria</taxon>
        <taxon>Bacillati</taxon>
        <taxon>Actinomycetota</taxon>
        <taxon>Actinomycetes</taxon>
        <taxon>Propionibacteriales</taxon>
        <taxon>Nocardioidaceae</taxon>
        <taxon>Nocardioides</taxon>
    </lineage>
</organism>
<protein>
    <recommendedName>
        <fullName evidence="6">HTH luxR-type domain-containing protein</fullName>
    </recommendedName>
</protein>
<dbReference type="CDD" id="cd06170">
    <property type="entry name" value="LuxR_C_like"/>
    <property type="match status" value="1"/>
</dbReference>
<dbReference type="SMART" id="SM00421">
    <property type="entry name" value="HTH_LUXR"/>
    <property type="match status" value="1"/>
</dbReference>
<evidence type="ECO:0000256" key="1">
    <source>
        <dbReference type="ARBA" id="ARBA00023015"/>
    </source>
</evidence>
<keyword evidence="5" id="KW-0472">Membrane</keyword>
<keyword evidence="3" id="KW-0804">Transcription</keyword>
<dbReference type="Pfam" id="PF23539">
    <property type="entry name" value="DUF7134"/>
    <property type="match status" value="1"/>
</dbReference>
<dbReference type="SUPFAM" id="SSF46894">
    <property type="entry name" value="C-terminal effector domain of the bipartite response regulators"/>
    <property type="match status" value="1"/>
</dbReference>
<reference evidence="8" key="1">
    <citation type="journal article" date="2019" name="Int. J. Syst. Evol. Microbiol.">
        <title>The Global Catalogue of Microorganisms (GCM) 10K type strain sequencing project: providing services to taxonomists for standard genome sequencing and annotation.</title>
        <authorList>
            <consortium name="The Broad Institute Genomics Platform"/>
            <consortium name="The Broad Institute Genome Sequencing Center for Infectious Disease"/>
            <person name="Wu L."/>
            <person name="Ma J."/>
        </authorList>
    </citation>
    <scope>NUCLEOTIDE SEQUENCE [LARGE SCALE GENOMIC DNA]</scope>
    <source>
        <strain evidence="8">JCM 16953</strain>
    </source>
</reference>
<keyword evidence="5" id="KW-1133">Transmembrane helix</keyword>
<feature type="coiled-coil region" evidence="4">
    <location>
        <begin position="154"/>
        <end position="181"/>
    </location>
</feature>
<evidence type="ECO:0000256" key="4">
    <source>
        <dbReference type="SAM" id="Coils"/>
    </source>
</evidence>
<sequence>MRTLRLPTALDAVVAGALAVAAQLEIWTPRLVPGVGEVVGTRPVLAVTALVATVPLALRRRYPLTVLLLVLGALVAQRVLTTPTDGLVLLIAAMVAAYASSAWASPAHAAAAGGLIVLGAAGIGKDVSDGVFVAVVVGGAWLVGFVVLQRSTDLARARDDNRELADRLAEAAQRLAEAERKPAFEAAPEQLAALTVRELEVVRAIARGMANAEIARELFISEWTVKTHVASILRKLGLRDRSQVVAAAYESGLVRPRQQ</sequence>
<keyword evidence="4" id="KW-0175">Coiled coil</keyword>
<feature type="domain" description="HTH luxR-type" evidence="6">
    <location>
        <begin position="187"/>
        <end position="252"/>
    </location>
</feature>
<dbReference type="InterPro" id="IPR055558">
    <property type="entry name" value="DUF7134"/>
</dbReference>
<evidence type="ECO:0000256" key="5">
    <source>
        <dbReference type="SAM" id="Phobius"/>
    </source>
</evidence>
<keyword evidence="8" id="KW-1185">Reference proteome</keyword>
<dbReference type="PROSITE" id="PS50043">
    <property type="entry name" value="HTH_LUXR_2"/>
    <property type="match status" value="1"/>
</dbReference>